<dbReference type="GO" id="GO:0006487">
    <property type="term" value="P:protein N-linked glycosylation"/>
    <property type="evidence" value="ECO:0007669"/>
    <property type="project" value="TreeGrafter"/>
</dbReference>
<dbReference type="InterPro" id="IPR006379">
    <property type="entry name" value="HAD-SF_hydro_IIB"/>
</dbReference>
<evidence type="ECO:0000313" key="14">
    <source>
        <dbReference type="Proteomes" id="UP000704960"/>
    </source>
</evidence>
<dbReference type="GO" id="GO:0009298">
    <property type="term" value="P:GDP-mannose biosynthetic process"/>
    <property type="evidence" value="ECO:0007669"/>
    <property type="project" value="InterPro"/>
</dbReference>
<gene>
    <name evidence="13" type="ORF">HY474_01305</name>
</gene>
<evidence type="ECO:0000256" key="7">
    <source>
        <dbReference type="ARBA" id="ARBA00022723"/>
    </source>
</evidence>
<name>A0A932YXX2_9BACT</name>
<evidence type="ECO:0000256" key="8">
    <source>
        <dbReference type="ARBA" id="ARBA00022842"/>
    </source>
</evidence>
<dbReference type="GO" id="GO:0006013">
    <property type="term" value="P:mannose metabolic process"/>
    <property type="evidence" value="ECO:0007669"/>
    <property type="project" value="TreeGrafter"/>
</dbReference>
<dbReference type="GO" id="GO:0016791">
    <property type="term" value="F:phosphatase activity"/>
    <property type="evidence" value="ECO:0007669"/>
    <property type="project" value="UniProtKB-ARBA"/>
</dbReference>
<dbReference type="EMBL" id="JACQMJ010000005">
    <property type="protein sequence ID" value="MBI4132248.1"/>
    <property type="molecule type" value="Genomic_DNA"/>
</dbReference>
<evidence type="ECO:0000256" key="6">
    <source>
        <dbReference type="ARBA" id="ARBA00022490"/>
    </source>
</evidence>
<evidence type="ECO:0000313" key="13">
    <source>
        <dbReference type="EMBL" id="MBI4132248.1"/>
    </source>
</evidence>
<dbReference type="InterPro" id="IPR005002">
    <property type="entry name" value="PMM"/>
</dbReference>
<dbReference type="InterPro" id="IPR036412">
    <property type="entry name" value="HAD-like_sf"/>
</dbReference>
<dbReference type="Gene3D" id="3.40.50.1000">
    <property type="entry name" value="HAD superfamily/HAD-like"/>
    <property type="match status" value="1"/>
</dbReference>
<feature type="binding site" evidence="11">
    <location>
        <position position="134"/>
    </location>
    <ligand>
        <name>alpha-D-mannose 1-phosphate</name>
        <dbReference type="ChEBI" id="CHEBI:58409"/>
    </ligand>
</feature>
<comment type="pathway">
    <text evidence="2">Nucleotide-sugar biosynthesis; GDP-alpha-D-mannose biosynthesis; alpha-D-mannose 1-phosphate from D-fructose 6-phosphate: step 2/2.</text>
</comment>
<evidence type="ECO:0000256" key="1">
    <source>
        <dbReference type="ARBA" id="ARBA00004496"/>
    </source>
</evidence>
<evidence type="ECO:0000256" key="12">
    <source>
        <dbReference type="PIRSR" id="PIRSR605002-3"/>
    </source>
</evidence>
<dbReference type="NCBIfam" id="TIGR01484">
    <property type="entry name" value="HAD-SF-IIB"/>
    <property type="match status" value="1"/>
</dbReference>
<evidence type="ECO:0000256" key="4">
    <source>
        <dbReference type="ARBA" id="ARBA00011738"/>
    </source>
</evidence>
<dbReference type="PANTHER" id="PTHR10466">
    <property type="entry name" value="PHOSPHOMANNOMUTASE"/>
    <property type="match status" value="1"/>
</dbReference>
<comment type="subcellular location">
    <subcellularLocation>
        <location evidence="1">Cytoplasm</location>
    </subcellularLocation>
</comment>
<feature type="binding site" evidence="12">
    <location>
        <position position="219"/>
    </location>
    <ligand>
        <name>Mg(2+)</name>
        <dbReference type="ChEBI" id="CHEBI:18420"/>
        <label>1</label>
    </ligand>
</feature>
<keyword evidence="8 12" id="KW-0460">Magnesium</keyword>
<dbReference type="PANTHER" id="PTHR10466:SF0">
    <property type="entry name" value="PHOSPHOMANNOMUTASE"/>
    <property type="match status" value="1"/>
</dbReference>
<organism evidence="13 14">
    <name type="scientific">Candidatus Sungiibacteriota bacterium</name>
    <dbReference type="NCBI Taxonomy" id="2750080"/>
    <lineage>
        <taxon>Bacteria</taxon>
        <taxon>Candidatus Sungiibacteriota</taxon>
    </lineage>
</organism>
<keyword evidence="6" id="KW-0963">Cytoplasm</keyword>
<keyword evidence="9" id="KW-0413">Isomerase</keyword>
<dbReference type="GO" id="GO:0004615">
    <property type="term" value="F:phosphomannomutase activity"/>
    <property type="evidence" value="ECO:0007669"/>
    <property type="project" value="UniProtKB-EC"/>
</dbReference>
<dbReference type="AlphaFoldDB" id="A0A932YXX2"/>
<comment type="caution">
    <text evidence="13">The sequence shown here is derived from an EMBL/GenBank/DDBJ whole genome shotgun (WGS) entry which is preliminary data.</text>
</comment>
<dbReference type="Gene3D" id="3.30.1240.20">
    <property type="match status" value="1"/>
</dbReference>
<proteinExistence type="inferred from homology"/>
<reference evidence="13" key="1">
    <citation type="submission" date="2020-07" db="EMBL/GenBank/DDBJ databases">
        <title>Huge and variable diversity of episymbiotic CPR bacteria and DPANN archaea in groundwater ecosystems.</title>
        <authorList>
            <person name="He C.Y."/>
            <person name="Keren R."/>
            <person name="Whittaker M."/>
            <person name="Farag I.F."/>
            <person name="Doudna J."/>
            <person name="Cate J.H.D."/>
            <person name="Banfield J.F."/>
        </authorList>
    </citation>
    <scope>NUCLEOTIDE SEQUENCE</scope>
    <source>
        <strain evidence="13">NC_groundwater_1226_Ag_S-0.1um_59_124</strain>
    </source>
</reference>
<feature type="binding site" evidence="11">
    <location>
        <position position="186"/>
    </location>
    <ligand>
        <name>alpha-D-mannose 1-phosphate</name>
        <dbReference type="ChEBI" id="CHEBI:58409"/>
    </ligand>
</feature>
<comment type="cofactor">
    <cofactor evidence="12">
        <name>Mg(2+)</name>
        <dbReference type="ChEBI" id="CHEBI:18420"/>
    </cofactor>
</comment>
<dbReference type="Pfam" id="PF03332">
    <property type="entry name" value="PMM"/>
    <property type="match status" value="1"/>
</dbReference>
<dbReference type="Proteomes" id="UP000704960">
    <property type="component" value="Unassembled WGS sequence"/>
</dbReference>
<feature type="active site" description="Nucleophile" evidence="10">
    <location>
        <position position="16"/>
    </location>
</feature>
<evidence type="ECO:0000256" key="2">
    <source>
        <dbReference type="ARBA" id="ARBA00004699"/>
    </source>
</evidence>
<protein>
    <recommendedName>
        <fullName evidence="5">phosphomannomutase</fullName>
        <ecNumber evidence="5">5.4.2.8</ecNumber>
    </recommendedName>
</protein>
<feature type="binding site" evidence="11">
    <location>
        <position position="188"/>
    </location>
    <ligand>
        <name>alpha-D-mannose 1-phosphate</name>
        <dbReference type="ChEBI" id="CHEBI:58409"/>
    </ligand>
</feature>
<feature type="binding site" evidence="12">
    <location>
        <position position="16"/>
    </location>
    <ligand>
        <name>Mg(2+)</name>
        <dbReference type="ChEBI" id="CHEBI:18420"/>
        <label>1</label>
    </ligand>
</feature>
<feature type="active site" description="Proton donor/acceptor" evidence="10">
    <location>
        <position position="18"/>
    </location>
</feature>
<comment type="similarity">
    <text evidence="3">Belongs to the eukaryotic PMM family.</text>
</comment>
<keyword evidence="7 12" id="KW-0479">Metal-binding</keyword>
<dbReference type="EC" id="5.4.2.8" evidence="5"/>
<dbReference type="GO" id="GO:0005829">
    <property type="term" value="C:cytosol"/>
    <property type="evidence" value="ECO:0007669"/>
    <property type="project" value="TreeGrafter"/>
</dbReference>
<dbReference type="GO" id="GO:0046872">
    <property type="term" value="F:metal ion binding"/>
    <property type="evidence" value="ECO:0007669"/>
    <property type="project" value="UniProtKB-KW"/>
</dbReference>
<evidence type="ECO:0000256" key="5">
    <source>
        <dbReference type="ARBA" id="ARBA00012730"/>
    </source>
</evidence>
<dbReference type="SUPFAM" id="SSF56784">
    <property type="entry name" value="HAD-like"/>
    <property type="match status" value="1"/>
</dbReference>
<evidence type="ECO:0000256" key="11">
    <source>
        <dbReference type="PIRSR" id="PIRSR605002-2"/>
    </source>
</evidence>
<dbReference type="InterPro" id="IPR043169">
    <property type="entry name" value="PMM_cap"/>
</dbReference>
<keyword evidence="13" id="KW-0378">Hydrolase</keyword>
<feature type="binding site" evidence="12">
    <location>
        <position position="18"/>
    </location>
    <ligand>
        <name>Mg(2+)</name>
        <dbReference type="ChEBI" id="CHEBI:18420"/>
        <label>1</label>
    </ligand>
</feature>
<accession>A0A932YXX2</accession>
<evidence type="ECO:0000256" key="10">
    <source>
        <dbReference type="PIRSR" id="PIRSR605002-1"/>
    </source>
</evidence>
<evidence type="ECO:0000256" key="9">
    <source>
        <dbReference type="ARBA" id="ARBA00023235"/>
    </source>
</evidence>
<comment type="subunit">
    <text evidence="4">Homodimer.</text>
</comment>
<dbReference type="InterPro" id="IPR023214">
    <property type="entry name" value="HAD_sf"/>
</dbReference>
<sequence length="257" mass="29548">MKLKKSFKGKKLIVFDLDGTLTFSKAPIRRDMVRLLEKLLEQKTVAVIGGGRYEQFRQQFIGKAKFRKELMTKLPLFPTSAAAFYRWQNGWKKVYAYELSAPAKKKIFAAFREVFRKINYRHPQKVYGRVIEDRKTQITFSAVGQKAPIPIKERWHGKNDKLRTRLAKLLAKKLPNLEVRTGGSTSIDVTRKGIDKAYGIRQIRKALRVGIKDMLFVGDRIFPGGNDYAVVRTGVDYVKVRGPAEAKKVIKFLLAKR</sequence>
<evidence type="ECO:0000256" key="3">
    <source>
        <dbReference type="ARBA" id="ARBA00009736"/>
    </source>
</evidence>